<keyword evidence="5" id="KW-0472">Membrane</keyword>
<comment type="caution">
    <text evidence="7">The sequence shown here is derived from an EMBL/GenBank/DDBJ whole genome shotgun (WGS) entry which is preliminary data.</text>
</comment>
<feature type="transmembrane region" description="Helical" evidence="5">
    <location>
        <begin position="44"/>
        <end position="65"/>
    </location>
</feature>
<dbReference type="OrthoDB" id="407275at2759"/>
<evidence type="ECO:0000256" key="1">
    <source>
        <dbReference type="ARBA" id="ARBA00005466"/>
    </source>
</evidence>
<dbReference type="PANTHER" id="PTHR42973">
    <property type="entry name" value="BINDING OXIDOREDUCTASE, PUTATIVE (AFU_ORTHOLOGUE AFUA_1G17690)-RELATED"/>
    <property type="match status" value="1"/>
</dbReference>
<keyword evidence="2" id="KW-0285">Flavoprotein</keyword>
<reference evidence="7" key="1">
    <citation type="submission" date="2021-07" db="EMBL/GenBank/DDBJ databases">
        <authorList>
            <person name="Branca A.L. A."/>
        </authorList>
    </citation>
    <scope>NUCLEOTIDE SEQUENCE</scope>
</reference>
<keyword evidence="5" id="KW-0812">Transmembrane</keyword>
<dbReference type="InterPro" id="IPR006094">
    <property type="entry name" value="Oxid_FAD_bind_N"/>
</dbReference>
<dbReference type="Gene3D" id="3.40.462.20">
    <property type="match status" value="1"/>
</dbReference>
<dbReference type="GO" id="GO:0016491">
    <property type="term" value="F:oxidoreductase activity"/>
    <property type="evidence" value="ECO:0007669"/>
    <property type="project" value="UniProtKB-KW"/>
</dbReference>
<dbReference type="Pfam" id="PF01565">
    <property type="entry name" value="FAD_binding_4"/>
    <property type="match status" value="1"/>
</dbReference>
<proteinExistence type="inferred from homology"/>
<feature type="domain" description="FAD-binding PCMH-type" evidence="6">
    <location>
        <begin position="105"/>
        <end position="278"/>
    </location>
</feature>
<dbReference type="InterPro" id="IPR016169">
    <property type="entry name" value="FAD-bd_PCMH_sub2"/>
</dbReference>
<name>A0A9W4MVE2_PENOL</name>
<keyword evidence="3" id="KW-0274">FAD</keyword>
<dbReference type="PANTHER" id="PTHR42973:SF17">
    <property type="entry name" value="OXIDASE, PUTATIVE (AFU_ORTHOLOGUE AFUA_6G14340)-RELATED"/>
    <property type="match status" value="1"/>
</dbReference>
<keyword evidence="5" id="KW-1133">Transmembrane helix</keyword>
<evidence type="ECO:0000256" key="2">
    <source>
        <dbReference type="ARBA" id="ARBA00022630"/>
    </source>
</evidence>
<protein>
    <recommendedName>
        <fullName evidence="6">FAD-binding PCMH-type domain-containing protein</fullName>
    </recommendedName>
</protein>
<dbReference type="Proteomes" id="UP001153618">
    <property type="component" value="Unassembled WGS sequence"/>
</dbReference>
<keyword evidence="4" id="KW-0560">Oxidoreductase</keyword>
<evidence type="ECO:0000256" key="5">
    <source>
        <dbReference type="SAM" id="Phobius"/>
    </source>
</evidence>
<dbReference type="InterPro" id="IPR036318">
    <property type="entry name" value="FAD-bd_PCMH-like_sf"/>
</dbReference>
<sequence>MCDKNCNPKKLLVYTLDCLLLHLRSNHRSSSLFTFYSGQLHTLMFLRTLLLAAAAVITAAALATVSSPTEELYSCLRNVFTHDEGIALPGEPFYRTWAKRYNLNIPVTPAAVTFPESSQQVAAVVKCAAEHKFPVQAKSGGHGYANHCLGGTDGAVVVDLKHLQQFSMNHTNWQATIGAGTLLGDVTKQLHNAGGRAMSHGTCLQVGSGGHFTIGGLGPTSRQFGASLDHVVEAEVVLANSSIIQASDSENQDVFWAIKGAASGFGIVTEFKVRTEPEPTTAVQYTYTLKFGTWKERAEVFKRWQAHVSAPGLTRKLASTLTVFEYSVAITGTFFGTQEEYDALEMDSQFPGTIGNSIVIQGWLGLVAHWAESLGMDWSDRIPTYFYAKSNAWTPENLMSSETVDKLFEFVTYAPKGTPTWFLLFDLQGGYTSDIPAEATSYAHRDVLIWLQSYTVNPLRPISRTQIEFLDQVNTLVTDNERPYAAYPGYVDPFLEEGAEAYWGANLPRLRRIKADIDPGNVFQNPQSPTPAED</sequence>
<dbReference type="InterPro" id="IPR012951">
    <property type="entry name" value="BBE"/>
</dbReference>
<evidence type="ECO:0000313" key="7">
    <source>
        <dbReference type="EMBL" id="CAG8126920.1"/>
    </source>
</evidence>
<evidence type="ECO:0000256" key="4">
    <source>
        <dbReference type="ARBA" id="ARBA00023002"/>
    </source>
</evidence>
<dbReference type="InterPro" id="IPR016166">
    <property type="entry name" value="FAD-bd_PCMH"/>
</dbReference>
<organism evidence="7 8">
    <name type="scientific">Penicillium olsonii</name>
    <dbReference type="NCBI Taxonomy" id="99116"/>
    <lineage>
        <taxon>Eukaryota</taxon>
        <taxon>Fungi</taxon>
        <taxon>Dikarya</taxon>
        <taxon>Ascomycota</taxon>
        <taxon>Pezizomycotina</taxon>
        <taxon>Eurotiomycetes</taxon>
        <taxon>Eurotiomycetidae</taxon>
        <taxon>Eurotiales</taxon>
        <taxon>Aspergillaceae</taxon>
        <taxon>Penicillium</taxon>
    </lineage>
</organism>
<comment type="similarity">
    <text evidence="1">Belongs to the oxygen-dependent FAD-linked oxidoreductase family.</text>
</comment>
<evidence type="ECO:0000259" key="6">
    <source>
        <dbReference type="PROSITE" id="PS51387"/>
    </source>
</evidence>
<dbReference type="GO" id="GO:0071949">
    <property type="term" value="F:FAD binding"/>
    <property type="evidence" value="ECO:0007669"/>
    <property type="project" value="InterPro"/>
</dbReference>
<dbReference type="Pfam" id="PF08031">
    <property type="entry name" value="BBE"/>
    <property type="match status" value="1"/>
</dbReference>
<accession>A0A9W4MVE2</accession>
<dbReference type="InterPro" id="IPR050416">
    <property type="entry name" value="FAD-linked_Oxidoreductase"/>
</dbReference>
<dbReference type="EMBL" id="CAJVOS010000027">
    <property type="protein sequence ID" value="CAG8126920.1"/>
    <property type="molecule type" value="Genomic_DNA"/>
</dbReference>
<dbReference type="Gene3D" id="3.30.465.10">
    <property type="match status" value="1"/>
</dbReference>
<gene>
    <name evidence="7" type="ORF">POLS_LOCUS5399</name>
</gene>
<evidence type="ECO:0000313" key="8">
    <source>
        <dbReference type="Proteomes" id="UP001153618"/>
    </source>
</evidence>
<dbReference type="SUPFAM" id="SSF56176">
    <property type="entry name" value="FAD-binding/transporter-associated domain-like"/>
    <property type="match status" value="1"/>
</dbReference>
<dbReference type="PROSITE" id="PS51387">
    <property type="entry name" value="FAD_PCMH"/>
    <property type="match status" value="1"/>
</dbReference>
<evidence type="ECO:0000256" key="3">
    <source>
        <dbReference type="ARBA" id="ARBA00022827"/>
    </source>
</evidence>
<keyword evidence="8" id="KW-1185">Reference proteome</keyword>
<dbReference type="AlphaFoldDB" id="A0A9W4MVE2"/>